<feature type="compositionally biased region" description="Low complexity" evidence="8">
    <location>
        <begin position="38"/>
        <end position="56"/>
    </location>
</feature>
<feature type="region of interest" description="Disordered" evidence="8">
    <location>
        <begin position="34"/>
        <end position="81"/>
    </location>
</feature>
<protein>
    <submittedName>
        <fullName evidence="12">Dickkopf-related protein 2</fullName>
    </submittedName>
</protein>
<proteinExistence type="inferred from homology"/>
<evidence type="ECO:0000256" key="6">
    <source>
        <dbReference type="ARBA" id="ARBA00022729"/>
    </source>
</evidence>
<accession>A0A9Q0YGY6</accession>
<dbReference type="InterPro" id="IPR006796">
    <property type="entry name" value="Dickkopf_N"/>
</dbReference>
<dbReference type="InterPro" id="IPR048500">
    <property type="entry name" value="DIKK1/2/4_C-subdom1"/>
</dbReference>
<keyword evidence="4" id="KW-0964">Secreted</keyword>
<sequence length="349" mass="39704">MANLTGTQCFCAFFLTVVLTWLPGEAVYFESAQTHTHSSSQRQGRQRNSGSSSSTARQRRRERTRNNGDEDGPQLPERPERRRDSFQRIVVMCYSDEECGRKHFCHGGEGHKSCQPCRKSRKRCHRDEMCCGGRTCQDGRCRTIAESRAEIANSREDGLSYSEAEESFWNLEVTRKKQRGEDCTSANDCQEGLCCARHLFSRVCMPMLDEGDLCTKKKDRISELYQRCECKSGLSCKRIPNINTRLHACFPVKSYYSPEVIVVDNNPPTSSRHSSEDLDDLVNEVALSSSSSKSKRENHQQRAESNERSEQKTVYSIDVGPNSEPSPHRTVLKRSDAHRDKNPQTMVVS</sequence>
<dbReference type="InterPro" id="IPR039863">
    <property type="entry name" value="DKK1-4"/>
</dbReference>
<dbReference type="OrthoDB" id="4321958at2759"/>
<keyword evidence="3" id="KW-0217">Developmental protein</keyword>
<evidence type="ECO:0000256" key="9">
    <source>
        <dbReference type="SAM" id="SignalP"/>
    </source>
</evidence>
<dbReference type="PANTHER" id="PTHR12113">
    <property type="entry name" value="DICKKOPF3-LIKE 3"/>
    <property type="match status" value="1"/>
</dbReference>
<evidence type="ECO:0000259" key="11">
    <source>
        <dbReference type="Pfam" id="PF21481"/>
    </source>
</evidence>
<keyword evidence="13" id="KW-1185">Reference proteome</keyword>
<evidence type="ECO:0000256" key="3">
    <source>
        <dbReference type="ARBA" id="ARBA00022473"/>
    </source>
</evidence>
<comment type="similarity">
    <text evidence="2">Belongs to the dickkopf family.</text>
</comment>
<dbReference type="GO" id="GO:0090090">
    <property type="term" value="P:negative regulation of canonical Wnt signaling pathway"/>
    <property type="evidence" value="ECO:0007669"/>
    <property type="project" value="TreeGrafter"/>
</dbReference>
<evidence type="ECO:0000256" key="7">
    <source>
        <dbReference type="ARBA" id="ARBA00023157"/>
    </source>
</evidence>
<feature type="region of interest" description="Disordered" evidence="8">
    <location>
        <begin position="286"/>
        <end position="349"/>
    </location>
</feature>
<dbReference type="Gene3D" id="2.10.80.10">
    <property type="entry name" value="Lipase, subunit A"/>
    <property type="match status" value="1"/>
</dbReference>
<gene>
    <name evidence="12" type="ORF">HOLleu_37330</name>
</gene>
<evidence type="ECO:0000313" key="12">
    <source>
        <dbReference type="EMBL" id="KAJ8022433.1"/>
    </source>
</evidence>
<evidence type="ECO:0000256" key="2">
    <source>
        <dbReference type="ARBA" id="ARBA00010842"/>
    </source>
</evidence>
<evidence type="ECO:0000256" key="5">
    <source>
        <dbReference type="ARBA" id="ARBA00022687"/>
    </source>
</evidence>
<comment type="subcellular location">
    <subcellularLocation>
        <location evidence="1">Secreted</location>
    </subcellularLocation>
</comment>
<feature type="compositionally biased region" description="Basic and acidic residues" evidence="8">
    <location>
        <begin position="333"/>
        <end position="342"/>
    </location>
</feature>
<feature type="chain" id="PRO_5040108038" evidence="9">
    <location>
        <begin position="27"/>
        <end position="349"/>
    </location>
</feature>
<evidence type="ECO:0000256" key="1">
    <source>
        <dbReference type="ARBA" id="ARBA00004613"/>
    </source>
</evidence>
<dbReference type="GO" id="GO:0016055">
    <property type="term" value="P:Wnt signaling pathway"/>
    <property type="evidence" value="ECO:0007669"/>
    <property type="project" value="UniProtKB-KW"/>
</dbReference>
<feature type="compositionally biased region" description="Basic and acidic residues" evidence="8">
    <location>
        <begin position="294"/>
        <end position="311"/>
    </location>
</feature>
<comment type="caution">
    <text evidence="12">The sequence shown here is derived from an EMBL/GenBank/DDBJ whole genome shotgun (WGS) entry which is preliminary data.</text>
</comment>
<feature type="domain" description="Dickkopf-related protein 1/2/4 C-terminal subdomain 1" evidence="11">
    <location>
        <begin position="180"/>
        <end position="208"/>
    </location>
</feature>
<keyword evidence="5" id="KW-0879">Wnt signaling pathway</keyword>
<dbReference type="Pfam" id="PF21481">
    <property type="entry name" value="DIKK1-2-4_C-subdom1"/>
    <property type="match status" value="1"/>
</dbReference>
<organism evidence="12 13">
    <name type="scientific">Holothuria leucospilota</name>
    <name type="common">Black long sea cucumber</name>
    <name type="synonym">Mertensiothuria leucospilota</name>
    <dbReference type="NCBI Taxonomy" id="206669"/>
    <lineage>
        <taxon>Eukaryota</taxon>
        <taxon>Metazoa</taxon>
        <taxon>Echinodermata</taxon>
        <taxon>Eleutherozoa</taxon>
        <taxon>Echinozoa</taxon>
        <taxon>Holothuroidea</taxon>
        <taxon>Aspidochirotacea</taxon>
        <taxon>Aspidochirotida</taxon>
        <taxon>Holothuriidae</taxon>
        <taxon>Holothuria</taxon>
    </lineage>
</organism>
<feature type="domain" description="Dickkopf N-terminal cysteine-rich" evidence="10">
    <location>
        <begin position="93"/>
        <end position="141"/>
    </location>
</feature>
<evidence type="ECO:0000259" key="10">
    <source>
        <dbReference type="Pfam" id="PF04706"/>
    </source>
</evidence>
<reference evidence="12" key="1">
    <citation type="submission" date="2021-10" db="EMBL/GenBank/DDBJ databases">
        <title>Tropical sea cucumber genome reveals ecological adaptation and Cuvierian tubules defense mechanism.</title>
        <authorList>
            <person name="Chen T."/>
        </authorList>
    </citation>
    <scope>NUCLEOTIDE SEQUENCE</scope>
    <source>
        <strain evidence="12">Nanhai2018</strain>
        <tissue evidence="12">Muscle</tissue>
    </source>
</reference>
<dbReference type="Pfam" id="PF04706">
    <property type="entry name" value="Dickkopf_N"/>
    <property type="match status" value="1"/>
</dbReference>
<name>A0A9Q0YGY6_HOLLE</name>
<feature type="signal peptide" evidence="9">
    <location>
        <begin position="1"/>
        <end position="26"/>
    </location>
</feature>
<dbReference type="PANTHER" id="PTHR12113:SF6">
    <property type="entry name" value="DICKKOPF N-TERMINAL CYSTEINE-RICH DOMAIN-CONTAINING PROTEIN"/>
    <property type="match status" value="1"/>
</dbReference>
<dbReference type="AlphaFoldDB" id="A0A9Q0YGY6"/>
<evidence type="ECO:0000256" key="4">
    <source>
        <dbReference type="ARBA" id="ARBA00022525"/>
    </source>
</evidence>
<dbReference type="GO" id="GO:0048019">
    <property type="term" value="F:receptor antagonist activity"/>
    <property type="evidence" value="ECO:0007669"/>
    <property type="project" value="TreeGrafter"/>
</dbReference>
<dbReference type="GO" id="GO:0005615">
    <property type="term" value="C:extracellular space"/>
    <property type="evidence" value="ECO:0007669"/>
    <property type="project" value="TreeGrafter"/>
</dbReference>
<keyword evidence="6 9" id="KW-0732">Signal</keyword>
<keyword evidence="7" id="KW-1015">Disulfide bond</keyword>
<dbReference type="Proteomes" id="UP001152320">
    <property type="component" value="Chromosome 20"/>
</dbReference>
<evidence type="ECO:0000256" key="8">
    <source>
        <dbReference type="SAM" id="MobiDB-lite"/>
    </source>
</evidence>
<dbReference type="EMBL" id="JAIZAY010000020">
    <property type="protein sequence ID" value="KAJ8022433.1"/>
    <property type="molecule type" value="Genomic_DNA"/>
</dbReference>
<dbReference type="CDD" id="cd23012">
    <property type="entry name" value="Dkk_Cys2"/>
    <property type="match status" value="1"/>
</dbReference>
<evidence type="ECO:0000313" key="13">
    <source>
        <dbReference type="Proteomes" id="UP001152320"/>
    </source>
</evidence>
<dbReference type="GO" id="GO:0039706">
    <property type="term" value="F:co-receptor binding"/>
    <property type="evidence" value="ECO:0007669"/>
    <property type="project" value="TreeGrafter"/>
</dbReference>